<proteinExistence type="predicted"/>
<dbReference type="InterPro" id="IPR000868">
    <property type="entry name" value="Isochorismatase-like_dom"/>
</dbReference>
<comment type="caution">
    <text evidence="2">The sequence shown here is derived from an EMBL/GenBank/DDBJ whole genome shotgun (WGS) entry which is preliminary data.</text>
</comment>
<accession>A0A644YXK5</accession>
<dbReference type="SUPFAM" id="SSF52499">
    <property type="entry name" value="Isochorismatase-like hydrolases"/>
    <property type="match status" value="1"/>
</dbReference>
<gene>
    <name evidence="2" type="ORF">SDC9_77757</name>
</gene>
<sequence length="206" mass="22085">MCILEFDATIEKINGKNIIGCCDGKGSGIGMDCLFVIDYQKDFVDGALGFPGAEKLDGAIAARVRAYGPGCVWFTRDTHSEDYLKTREGAFLPVVHCVKGTPGWENYGETAKALEEVGAVGIDKPAFGMDTGDPAVLAVLPKEAERIELCGLVSNICVVSNAAVLQSRYPQARIVVDARLTASFDLSLHEKTMDVLAGLQAEVLNR</sequence>
<dbReference type="Pfam" id="PF00857">
    <property type="entry name" value="Isochorismatase"/>
    <property type="match status" value="1"/>
</dbReference>
<organism evidence="2">
    <name type="scientific">bioreactor metagenome</name>
    <dbReference type="NCBI Taxonomy" id="1076179"/>
    <lineage>
        <taxon>unclassified sequences</taxon>
        <taxon>metagenomes</taxon>
        <taxon>ecological metagenomes</taxon>
    </lineage>
</organism>
<dbReference type="AlphaFoldDB" id="A0A644YXK5"/>
<protein>
    <recommendedName>
        <fullName evidence="1">Isochorismatase-like domain-containing protein</fullName>
    </recommendedName>
</protein>
<feature type="domain" description="Isochorismatase-like" evidence="1">
    <location>
        <begin position="33"/>
        <end position="204"/>
    </location>
</feature>
<reference evidence="2" key="1">
    <citation type="submission" date="2019-08" db="EMBL/GenBank/DDBJ databases">
        <authorList>
            <person name="Kucharzyk K."/>
            <person name="Murdoch R.W."/>
            <person name="Higgins S."/>
            <person name="Loffler F."/>
        </authorList>
    </citation>
    <scope>NUCLEOTIDE SEQUENCE</scope>
</reference>
<dbReference type="InterPro" id="IPR036380">
    <property type="entry name" value="Isochorismatase-like_sf"/>
</dbReference>
<dbReference type="Gene3D" id="3.40.50.850">
    <property type="entry name" value="Isochorismatase-like"/>
    <property type="match status" value="1"/>
</dbReference>
<dbReference type="EMBL" id="VSSQ01006007">
    <property type="protein sequence ID" value="MPM31203.1"/>
    <property type="molecule type" value="Genomic_DNA"/>
</dbReference>
<name>A0A644YXK5_9ZZZZ</name>
<evidence type="ECO:0000313" key="2">
    <source>
        <dbReference type="EMBL" id="MPM31203.1"/>
    </source>
</evidence>
<evidence type="ECO:0000259" key="1">
    <source>
        <dbReference type="Pfam" id="PF00857"/>
    </source>
</evidence>